<protein>
    <submittedName>
        <fullName evidence="4">Nitronate monooxygenase</fullName>
        <ecNumber evidence="4">1.13.12.16</ecNumber>
    </submittedName>
</protein>
<dbReference type="Proteomes" id="UP000290909">
    <property type="component" value="Chromosome"/>
</dbReference>
<accession>A0A449BI74</accession>
<organism evidence="4 5">
    <name type="scientific">Acholeplasma hippikon</name>
    <dbReference type="NCBI Taxonomy" id="264636"/>
    <lineage>
        <taxon>Bacteria</taxon>
        <taxon>Bacillati</taxon>
        <taxon>Mycoplasmatota</taxon>
        <taxon>Mollicutes</taxon>
        <taxon>Acholeplasmatales</taxon>
        <taxon>Acholeplasmataceae</taxon>
        <taxon>Acholeplasma</taxon>
    </lineage>
</organism>
<dbReference type="CDD" id="cd04730">
    <property type="entry name" value="NPD_like"/>
    <property type="match status" value="1"/>
</dbReference>
<evidence type="ECO:0000256" key="2">
    <source>
        <dbReference type="ARBA" id="ARBA00022643"/>
    </source>
</evidence>
<dbReference type="InterPro" id="IPR004136">
    <property type="entry name" value="NMO"/>
</dbReference>
<keyword evidence="4" id="KW-0503">Monooxygenase</keyword>
<dbReference type="Gene3D" id="3.20.20.70">
    <property type="entry name" value="Aldolase class I"/>
    <property type="match status" value="1"/>
</dbReference>
<dbReference type="NCBIfam" id="TIGR03151">
    <property type="entry name" value="enACPred_II"/>
    <property type="match status" value="1"/>
</dbReference>
<keyword evidence="5" id="KW-1185">Reference proteome</keyword>
<dbReference type="EC" id="1.13.12.16" evidence="4"/>
<keyword evidence="1" id="KW-0285">Flavoprotein</keyword>
<dbReference type="STRING" id="1408416.GCA_000702765_00723"/>
<dbReference type="EMBL" id="LR215050">
    <property type="protein sequence ID" value="VEU82161.1"/>
    <property type="molecule type" value="Genomic_DNA"/>
</dbReference>
<dbReference type="KEGG" id="ahk:NCTC10172_00168"/>
<gene>
    <name evidence="4" type="ORF">NCTC10172_00168</name>
</gene>
<evidence type="ECO:0000256" key="3">
    <source>
        <dbReference type="ARBA" id="ARBA00023002"/>
    </source>
</evidence>
<dbReference type="GO" id="GO:0018580">
    <property type="term" value="F:nitronate monooxygenase activity"/>
    <property type="evidence" value="ECO:0007669"/>
    <property type="project" value="UniProtKB-EC"/>
</dbReference>
<dbReference type="InterPro" id="IPR017569">
    <property type="entry name" value="Enoyl_ACP_red-II_put"/>
</dbReference>
<dbReference type="PANTHER" id="PTHR32332">
    <property type="entry name" value="2-NITROPROPANE DIOXYGENASE"/>
    <property type="match status" value="1"/>
</dbReference>
<dbReference type="InterPro" id="IPR013785">
    <property type="entry name" value="Aldolase_TIM"/>
</dbReference>
<name>A0A449BI74_9MOLU</name>
<keyword evidence="3 4" id="KW-0560">Oxidoreductase</keyword>
<proteinExistence type="predicted"/>
<dbReference type="Pfam" id="PF03060">
    <property type="entry name" value="NMO"/>
    <property type="match status" value="2"/>
</dbReference>
<keyword evidence="2" id="KW-0288">FMN</keyword>
<evidence type="ECO:0000256" key="1">
    <source>
        <dbReference type="ARBA" id="ARBA00022630"/>
    </source>
</evidence>
<sequence>MKNISELFKTKYPVIQGGMANIATHQLASAVSNAGGLGLIGAGGCDANWVREEIRKTKALTDKPFGVNVMLMSPHAEAISDVVVEEGVKIVTTGAGNPGPYMEKWKKAGIIVVPVVPSVALAIRMERAGADAVVVEGTEAGGHIGELTTMALVPQVSDAVNIPVIAAGGIADKRGVLAAFALGAKGVQIGTVFLASEEAPIHENYKHKVVDARDTETVVTGRGTGAPVRVLKNKMSQEYLRMTKEGVPLEELEKLTLGSLRRAVFDGDKDTGSFMAGQIAGLVKAVRPVKDILSDLFDDVNNYKERLEVLWN</sequence>
<dbReference type="SUPFAM" id="SSF51412">
    <property type="entry name" value="Inosine monophosphate dehydrogenase (IMPDH)"/>
    <property type="match status" value="1"/>
</dbReference>
<evidence type="ECO:0000313" key="4">
    <source>
        <dbReference type="EMBL" id="VEU82161.1"/>
    </source>
</evidence>
<dbReference type="PANTHER" id="PTHR32332:SF20">
    <property type="entry name" value="2-NITROPROPANE DIOXYGENASE-LIKE PROTEIN"/>
    <property type="match status" value="1"/>
</dbReference>
<reference evidence="4 5" key="1">
    <citation type="submission" date="2019-01" db="EMBL/GenBank/DDBJ databases">
        <authorList>
            <consortium name="Pathogen Informatics"/>
        </authorList>
    </citation>
    <scope>NUCLEOTIDE SEQUENCE [LARGE SCALE GENOMIC DNA]</scope>
    <source>
        <strain evidence="4 5">NCTC10172</strain>
    </source>
</reference>
<dbReference type="AlphaFoldDB" id="A0A449BI74"/>
<evidence type="ECO:0000313" key="5">
    <source>
        <dbReference type="Proteomes" id="UP000290909"/>
    </source>
</evidence>